<gene>
    <name evidence="11" type="primary">tatAd</name>
    <name evidence="9" type="synonym">tatA</name>
    <name evidence="11" type="ORF">NCTC12967_01940</name>
</gene>
<evidence type="ECO:0000313" key="11">
    <source>
        <dbReference type="EMBL" id="VEH70638.1"/>
    </source>
</evidence>
<evidence type="ECO:0000256" key="9">
    <source>
        <dbReference type="HAMAP-Rule" id="MF_00236"/>
    </source>
</evidence>
<accession>A0A3N4D190</accession>
<evidence type="ECO:0000256" key="8">
    <source>
        <dbReference type="ARBA" id="ARBA00023136"/>
    </source>
</evidence>
<dbReference type="Pfam" id="PF02416">
    <property type="entry name" value="TatA_B_E"/>
    <property type="match status" value="1"/>
</dbReference>
<name>A0A3N4D190_9ACTN</name>
<evidence type="ECO:0000256" key="2">
    <source>
        <dbReference type="ARBA" id="ARBA00022448"/>
    </source>
</evidence>
<keyword evidence="8 9" id="KW-0472">Membrane</keyword>
<sequence>MPNIGLPELLIILLVALLLFGGSRLAGLGKGVGRSIREFKEEVKSAESPDQDKDKSSEPEVVEAEIVDEKAADLERRQRELEAREQALKEAELKAREAALNAREAETGN</sequence>
<reference evidence="11 12" key="1">
    <citation type="submission" date="2018-12" db="EMBL/GenBank/DDBJ databases">
        <authorList>
            <consortium name="Pathogen Informatics"/>
        </authorList>
    </citation>
    <scope>NUCLEOTIDE SEQUENCE [LARGE SCALE GENOMIC DNA]</scope>
    <source>
        <strain evidence="11 12">NCTC12967</strain>
    </source>
</reference>
<dbReference type="OMA" id="NLVDHPW"/>
<evidence type="ECO:0000256" key="6">
    <source>
        <dbReference type="ARBA" id="ARBA00022989"/>
    </source>
</evidence>
<evidence type="ECO:0000256" key="7">
    <source>
        <dbReference type="ARBA" id="ARBA00023010"/>
    </source>
</evidence>
<dbReference type="RefSeq" id="WP_014846993.1">
    <property type="nucleotide sequence ID" value="NZ_CAJZDL010000033.1"/>
</dbReference>
<proteinExistence type="inferred from homology"/>
<dbReference type="PANTHER" id="PTHR42982:SF1">
    <property type="entry name" value="SEC-INDEPENDENT PROTEIN TRANSLOCASE PROTEIN TATA"/>
    <property type="match status" value="1"/>
</dbReference>
<dbReference type="InterPro" id="IPR003369">
    <property type="entry name" value="TatA/B/E"/>
</dbReference>
<keyword evidence="5 9" id="KW-0653">Protein transport</keyword>
<evidence type="ECO:0000256" key="4">
    <source>
        <dbReference type="ARBA" id="ARBA00022692"/>
    </source>
</evidence>
<comment type="subcellular location">
    <subcellularLocation>
        <location evidence="1 9">Cell membrane</location>
        <topology evidence="1 9">Single-pass membrane protein</topology>
    </subcellularLocation>
</comment>
<evidence type="ECO:0000313" key="12">
    <source>
        <dbReference type="Proteomes" id="UP000273044"/>
    </source>
</evidence>
<keyword evidence="12" id="KW-1185">Reference proteome</keyword>
<comment type="similarity">
    <text evidence="9">Belongs to the TatA/E family.</text>
</comment>
<feature type="compositionally biased region" description="Basic and acidic residues" evidence="10">
    <location>
        <begin position="41"/>
        <end position="58"/>
    </location>
</feature>
<comment type="subunit">
    <text evidence="9">The Tat system comprises two distinct complexes: a TatABC complex, containing multiple copies of TatA, TatB and TatC subunits, and a separate TatA complex, containing only TatA subunits. Substrates initially bind to the TatABC complex, which probably triggers association of the separate TatA complex to form the active translocon.</text>
</comment>
<evidence type="ECO:0000256" key="1">
    <source>
        <dbReference type="ARBA" id="ARBA00004162"/>
    </source>
</evidence>
<dbReference type="GeneID" id="300401475"/>
<dbReference type="PANTHER" id="PTHR42982">
    <property type="entry name" value="SEC-INDEPENDENT PROTEIN TRANSLOCASE PROTEIN TATA"/>
    <property type="match status" value="1"/>
</dbReference>
<dbReference type="Gene3D" id="1.20.5.3310">
    <property type="match status" value="1"/>
</dbReference>
<evidence type="ECO:0000256" key="3">
    <source>
        <dbReference type="ARBA" id="ARBA00022475"/>
    </source>
</evidence>
<evidence type="ECO:0000256" key="5">
    <source>
        <dbReference type="ARBA" id="ARBA00022927"/>
    </source>
</evidence>
<comment type="function">
    <text evidence="9">Part of the twin-arginine translocation (Tat) system that transports large folded proteins containing a characteristic twin-arginine motif in their signal peptide across membranes. TatA could form the protein-conducting channel of the Tat system.</text>
</comment>
<dbReference type="OrthoDB" id="3733670at2"/>
<dbReference type="GO" id="GO:0008320">
    <property type="term" value="F:protein transmembrane transporter activity"/>
    <property type="evidence" value="ECO:0007669"/>
    <property type="project" value="UniProtKB-UniRule"/>
</dbReference>
<keyword evidence="3 9" id="KW-1003">Cell membrane</keyword>
<protein>
    <recommendedName>
        <fullName evidence="9">Sec-independent protein translocase protein TatA</fullName>
    </recommendedName>
</protein>
<dbReference type="EMBL" id="LR134406">
    <property type="protein sequence ID" value="VEH70638.1"/>
    <property type="molecule type" value="Genomic_DNA"/>
</dbReference>
<keyword evidence="4 9" id="KW-0812">Transmembrane</keyword>
<keyword evidence="7 9" id="KW-0811">Translocation</keyword>
<evidence type="ECO:0000256" key="10">
    <source>
        <dbReference type="SAM" id="MobiDB-lite"/>
    </source>
</evidence>
<dbReference type="AlphaFoldDB" id="A0A3N4D190"/>
<dbReference type="Proteomes" id="UP000273044">
    <property type="component" value="Chromosome"/>
</dbReference>
<feature type="region of interest" description="Disordered" evidence="10">
    <location>
        <begin position="41"/>
        <end position="69"/>
    </location>
</feature>
<dbReference type="NCBIfam" id="TIGR01411">
    <property type="entry name" value="tatAE"/>
    <property type="match status" value="1"/>
</dbReference>
<dbReference type="GO" id="GO:0033281">
    <property type="term" value="C:TAT protein transport complex"/>
    <property type="evidence" value="ECO:0007669"/>
    <property type="project" value="UniProtKB-UniRule"/>
</dbReference>
<dbReference type="InterPro" id="IPR006312">
    <property type="entry name" value="TatA/E"/>
</dbReference>
<keyword evidence="2 9" id="KW-0813">Transport</keyword>
<dbReference type="HAMAP" id="MF_00236">
    <property type="entry name" value="TatA_E"/>
    <property type="match status" value="1"/>
</dbReference>
<keyword evidence="6 9" id="KW-1133">Transmembrane helix</keyword>
<dbReference type="GO" id="GO:0043953">
    <property type="term" value="P:protein transport by the Tat complex"/>
    <property type="evidence" value="ECO:0007669"/>
    <property type="project" value="UniProtKB-UniRule"/>
</dbReference>
<organism evidence="11 12">
    <name type="scientific">Arachnia propionica</name>
    <dbReference type="NCBI Taxonomy" id="1750"/>
    <lineage>
        <taxon>Bacteria</taxon>
        <taxon>Bacillati</taxon>
        <taxon>Actinomycetota</taxon>
        <taxon>Actinomycetes</taxon>
        <taxon>Propionibacteriales</taxon>
        <taxon>Propionibacteriaceae</taxon>
        <taxon>Arachnia</taxon>
    </lineage>
</organism>